<sequence length="96" mass="10397">MPIAASWITRCLNVKHAVGNRNRWLLTQRVTGTALLERLNCSGQKTWCSGWKMNTASAVGVGGTRLDSCHPLEQLVKLMDAVVACPTFVADERAGG</sequence>
<dbReference type="AlphaFoldDB" id="A0A9X0CFN5"/>
<dbReference type="EMBL" id="MU827783">
    <property type="protein sequence ID" value="KAJ7336044.1"/>
    <property type="molecule type" value="Genomic_DNA"/>
</dbReference>
<proteinExistence type="predicted"/>
<reference evidence="1" key="1">
    <citation type="submission" date="2023-01" db="EMBL/GenBank/DDBJ databases">
        <title>Genome assembly of the deep-sea coral Lophelia pertusa.</title>
        <authorList>
            <person name="Herrera S."/>
            <person name="Cordes E."/>
        </authorList>
    </citation>
    <scope>NUCLEOTIDE SEQUENCE</scope>
    <source>
        <strain evidence="1">USNM1676648</strain>
        <tissue evidence="1">Polyp</tissue>
    </source>
</reference>
<accession>A0A9X0CFN5</accession>
<evidence type="ECO:0000313" key="2">
    <source>
        <dbReference type="Proteomes" id="UP001163046"/>
    </source>
</evidence>
<comment type="caution">
    <text evidence="1">The sequence shown here is derived from an EMBL/GenBank/DDBJ whole genome shotgun (WGS) entry which is preliminary data.</text>
</comment>
<evidence type="ECO:0000313" key="1">
    <source>
        <dbReference type="EMBL" id="KAJ7336044.1"/>
    </source>
</evidence>
<gene>
    <name evidence="1" type="ORF">OS493_013419</name>
</gene>
<keyword evidence="2" id="KW-1185">Reference proteome</keyword>
<dbReference type="Proteomes" id="UP001163046">
    <property type="component" value="Unassembled WGS sequence"/>
</dbReference>
<protein>
    <submittedName>
        <fullName evidence="1">Uncharacterized protein</fullName>
    </submittedName>
</protein>
<organism evidence="1 2">
    <name type="scientific">Desmophyllum pertusum</name>
    <dbReference type="NCBI Taxonomy" id="174260"/>
    <lineage>
        <taxon>Eukaryota</taxon>
        <taxon>Metazoa</taxon>
        <taxon>Cnidaria</taxon>
        <taxon>Anthozoa</taxon>
        <taxon>Hexacorallia</taxon>
        <taxon>Scleractinia</taxon>
        <taxon>Caryophylliina</taxon>
        <taxon>Caryophylliidae</taxon>
        <taxon>Desmophyllum</taxon>
    </lineage>
</organism>
<name>A0A9X0CFN5_9CNID</name>